<dbReference type="SUPFAM" id="SSF69819">
    <property type="entry name" value="MTH1598-like"/>
    <property type="match status" value="1"/>
</dbReference>
<dbReference type="Proteomes" id="UP000315647">
    <property type="component" value="Chromosome"/>
</dbReference>
<dbReference type="GO" id="GO:0008033">
    <property type="term" value="P:tRNA processing"/>
    <property type="evidence" value="ECO:0007669"/>
    <property type="project" value="UniProtKB-KW"/>
</dbReference>
<protein>
    <recommendedName>
        <fullName evidence="5">Archease domain-containing protein</fullName>
    </recommendedName>
</protein>
<dbReference type="Gene3D" id="3.55.10.10">
    <property type="entry name" value="Archease domain"/>
    <property type="match status" value="1"/>
</dbReference>
<dbReference type="PANTHER" id="PTHR12682">
    <property type="entry name" value="ARCHEASE"/>
    <property type="match status" value="1"/>
</dbReference>
<reference evidence="6 7" key="1">
    <citation type="submission" date="2019-03" db="EMBL/GenBank/DDBJ databases">
        <title>Deep-cultivation of Planctomycetes and their phenomic and genomic characterization uncovers novel biology.</title>
        <authorList>
            <person name="Wiegand S."/>
            <person name="Jogler M."/>
            <person name="Boedeker C."/>
            <person name="Pinto D."/>
            <person name="Vollmers J."/>
            <person name="Rivas-Marin E."/>
            <person name="Kohn T."/>
            <person name="Peeters S.H."/>
            <person name="Heuer A."/>
            <person name="Rast P."/>
            <person name="Oberbeckmann S."/>
            <person name="Bunk B."/>
            <person name="Jeske O."/>
            <person name="Meyerdierks A."/>
            <person name="Storesund J.E."/>
            <person name="Kallscheuer N."/>
            <person name="Luecker S."/>
            <person name="Lage O.M."/>
            <person name="Pohl T."/>
            <person name="Merkel B.J."/>
            <person name="Hornburger P."/>
            <person name="Mueller R.-W."/>
            <person name="Bruemmer F."/>
            <person name="Labrenz M."/>
            <person name="Spormann A.M."/>
            <person name="Op den Camp H."/>
            <person name="Overmann J."/>
            <person name="Amann R."/>
            <person name="Jetten M.S.M."/>
            <person name="Mascher T."/>
            <person name="Medema M.H."/>
            <person name="Devos D.P."/>
            <person name="Kaster A.-K."/>
            <person name="Ovreas L."/>
            <person name="Rohde M."/>
            <person name="Galperin M.Y."/>
            <person name="Jogler C."/>
        </authorList>
    </citation>
    <scope>NUCLEOTIDE SEQUENCE [LARGE SCALE GENOMIC DNA]</scope>
    <source>
        <strain evidence="6 7">Enr10</strain>
    </source>
</reference>
<dbReference type="InterPro" id="IPR002804">
    <property type="entry name" value="Archease"/>
</dbReference>
<keyword evidence="2" id="KW-0819">tRNA processing</keyword>
<comment type="similarity">
    <text evidence="1">Belongs to the archease family.</text>
</comment>
<accession>A0A517Q8P8</accession>
<evidence type="ECO:0000256" key="4">
    <source>
        <dbReference type="ARBA" id="ARBA00022837"/>
    </source>
</evidence>
<dbReference type="AlphaFoldDB" id="A0A517Q8P8"/>
<feature type="domain" description="Archease" evidence="5">
    <location>
        <begin position="27"/>
        <end position="161"/>
    </location>
</feature>
<evidence type="ECO:0000313" key="6">
    <source>
        <dbReference type="EMBL" id="QDT28003.1"/>
    </source>
</evidence>
<organism evidence="6 7">
    <name type="scientific">Gimesia panareensis</name>
    <dbReference type="NCBI Taxonomy" id="2527978"/>
    <lineage>
        <taxon>Bacteria</taxon>
        <taxon>Pseudomonadati</taxon>
        <taxon>Planctomycetota</taxon>
        <taxon>Planctomycetia</taxon>
        <taxon>Planctomycetales</taxon>
        <taxon>Planctomycetaceae</taxon>
        <taxon>Gimesia</taxon>
    </lineage>
</organism>
<keyword evidence="7" id="KW-1185">Reference proteome</keyword>
<gene>
    <name evidence="6" type="ORF">Enr10x_33420</name>
</gene>
<keyword evidence="4" id="KW-0106">Calcium</keyword>
<dbReference type="PANTHER" id="PTHR12682:SF11">
    <property type="entry name" value="PROTEIN ARCHEASE"/>
    <property type="match status" value="1"/>
</dbReference>
<dbReference type="EMBL" id="CP037421">
    <property type="protein sequence ID" value="QDT28003.1"/>
    <property type="molecule type" value="Genomic_DNA"/>
</dbReference>
<proteinExistence type="inferred from homology"/>
<dbReference type="Pfam" id="PF01951">
    <property type="entry name" value="Archease"/>
    <property type="match status" value="1"/>
</dbReference>
<evidence type="ECO:0000313" key="7">
    <source>
        <dbReference type="Proteomes" id="UP000315647"/>
    </source>
</evidence>
<sequence length="161" mass="18371">MAANSFIEFNMSNKSHELLPKKEAGMYSTFEHTADIGLDVRAESRETLFAEAASGLLSILVEDPETVRPEQEVTISVSGNDLEYLLFDWLDELLFRFETSQLLLCEYDVRFHAEGITVSARGETFQSDRHRLAHEVKAITYHQLTVQQTAKGWQARFIVDI</sequence>
<evidence type="ECO:0000259" key="5">
    <source>
        <dbReference type="Pfam" id="PF01951"/>
    </source>
</evidence>
<evidence type="ECO:0000256" key="1">
    <source>
        <dbReference type="ARBA" id="ARBA00007963"/>
    </source>
</evidence>
<keyword evidence="3" id="KW-0479">Metal-binding</keyword>
<evidence type="ECO:0000256" key="3">
    <source>
        <dbReference type="ARBA" id="ARBA00022723"/>
    </source>
</evidence>
<dbReference type="GO" id="GO:0046872">
    <property type="term" value="F:metal ion binding"/>
    <property type="evidence" value="ECO:0007669"/>
    <property type="project" value="UniProtKB-KW"/>
</dbReference>
<dbReference type="InterPro" id="IPR023572">
    <property type="entry name" value="Archease_dom"/>
</dbReference>
<evidence type="ECO:0000256" key="2">
    <source>
        <dbReference type="ARBA" id="ARBA00022694"/>
    </source>
</evidence>
<dbReference type="InterPro" id="IPR036820">
    <property type="entry name" value="Archease_dom_sf"/>
</dbReference>
<name>A0A517Q8P8_9PLAN</name>